<evidence type="ECO:0000313" key="2">
    <source>
        <dbReference type="Proteomes" id="UP000325243"/>
    </source>
</evidence>
<proteinExistence type="predicted"/>
<organism evidence="1 2">
    <name type="scientific">Agromyces mariniharenae</name>
    <dbReference type="NCBI Taxonomy" id="2604423"/>
    <lineage>
        <taxon>Bacteria</taxon>
        <taxon>Bacillati</taxon>
        <taxon>Actinomycetota</taxon>
        <taxon>Actinomycetes</taxon>
        <taxon>Micrococcales</taxon>
        <taxon>Microbacteriaceae</taxon>
        <taxon>Agromyces</taxon>
    </lineage>
</organism>
<dbReference type="RefSeq" id="WP_148732385.1">
    <property type="nucleotide sequence ID" value="NZ_VSSB01000001.1"/>
</dbReference>
<dbReference type="AlphaFoldDB" id="A0A5S4V1T4"/>
<evidence type="ECO:0008006" key="3">
    <source>
        <dbReference type="Google" id="ProtNLM"/>
    </source>
</evidence>
<sequence length="155" mass="16767">MKVIEASTQIARTPREVFDYVSDAARLPEWQPTVEEAGAEPPGIRQVGMIGYEVRRVPGGPRRIRWRVTECEPGARWAVEGIDGPVRAHVSISLAPSGDAATQVGYRIRFEGHGIGRLIRVMAARGARTDAPASLERLRQRLEGAAAPAGHPAGN</sequence>
<dbReference type="Pfam" id="PF10604">
    <property type="entry name" value="Polyketide_cyc2"/>
    <property type="match status" value="1"/>
</dbReference>
<gene>
    <name evidence="1" type="ORF">FYC51_04100</name>
</gene>
<comment type="caution">
    <text evidence="1">The sequence shown here is derived from an EMBL/GenBank/DDBJ whole genome shotgun (WGS) entry which is preliminary data.</text>
</comment>
<reference evidence="1 2" key="1">
    <citation type="submission" date="2019-08" db="EMBL/GenBank/DDBJ databases">
        <authorList>
            <person name="Hu J."/>
        </authorList>
    </citation>
    <scope>NUCLEOTIDE SEQUENCE [LARGE SCALE GENOMIC DNA]</scope>
    <source>
        <strain evidence="1 2">NEAU-184</strain>
    </source>
</reference>
<name>A0A5S4V1T4_9MICO</name>
<dbReference type="Gene3D" id="3.30.530.20">
    <property type="match status" value="1"/>
</dbReference>
<dbReference type="Proteomes" id="UP000325243">
    <property type="component" value="Unassembled WGS sequence"/>
</dbReference>
<dbReference type="SUPFAM" id="SSF55961">
    <property type="entry name" value="Bet v1-like"/>
    <property type="match status" value="1"/>
</dbReference>
<dbReference type="InterPro" id="IPR023393">
    <property type="entry name" value="START-like_dom_sf"/>
</dbReference>
<evidence type="ECO:0000313" key="1">
    <source>
        <dbReference type="EMBL" id="TYL52922.1"/>
    </source>
</evidence>
<keyword evidence="2" id="KW-1185">Reference proteome</keyword>
<dbReference type="InterPro" id="IPR019587">
    <property type="entry name" value="Polyketide_cyclase/dehydratase"/>
</dbReference>
<dbReference type="EMBL" id="VSSB01000001">
    <property type="protein sequence ID" value="TYL52922.1"/>
    <property type="molecule type" value="Genomic_DNA"/>
</dbReference>
<protein>
    <recommendedName>
        <fullName evidence="3">SRPBCC family protein</fullName>
    </recommendedName>
</protein>
<accession>A0A5S4V1T4</accession>